<organism evidence="2 3">
    <name type="scientific">Marinobacter adhaerens</name>
    <dbReference type="NCBI Taxonomy" id="1033846"/>
    <lineage>
        <taxon>Bacteria</taxon>
        <taxon>Pseudomonadati</taxon>
        <taxon>Pseudomonadota</taxon>
        <taxon>Gammaproteobacteria</taxon>
        <taxon>Pseudomonadales</taxon>
        <taxon>Marinobacteraceae</taxon>
        <taxon>Marinobacter</taxon>
    </lineage>
</organism>
<reference evidence="2 3" key="1">
    <citation type="submission" date="2020-03" db="EMBL/GenBank/DDBJ databases">
        <title>Metagenomic, metatranscriptomic, and metabolomic analyses revealed the key microbes and metabolic features during the fermentation of ganjang, Korean traditional soy sauce.</title>
        <authorList>
            <person name="Chun B.H."/>
            <person name="Jeon C.O."/>
        </authorList>
    </citation>
    <scope>NUCLEOTIDE SEQUENCE [LARGE SCALE GENOMIC DNA]</scope>
    <source>
        <strain evidence="2 3">KG14</strain>
    </source>
</reference>
<gene>
    <name evidence="2" type="ORF">HLV39_07625</name>
</gene>
<dbReference type="SUPFAM" id="SSF52402">
    <property type="entry name" value="Adenine nucleotide alpha hydrolases-like"/>
    <property type="match status" value="1"/>
</dbReference>
<dbReference type="AlphaFoldDB" id="A0A851HQS3"/>
<comment type="caution">
    <text evidence="2">The sequence shown here is derived from an EMBL/GenBank/DDBJ whole genome shotgun (WGS) entry which is preliminary data.</text>
</comment>
<dbReference type="InterPro" id="IPR006016">
    <property type="entry name" value="UspA"/>
</dbReference>
<evidence type="ECO:0000313" key="2">
    <source>
        <dbReference type="EMBL" id="NWN91363.1"/>
    </source>
</evidence>
<feature type="domain" description="UspA" evidence="1">
    <location>
        <begin position="1"/>
        <end position="139"/>
    </location>
</feature>
<sequence>MYSKILVPVDLAHTDQMWKALNIAIDLAQKYNAALCYITITNSAPSSAAGNPKELEQKLDTFAREQGKSHGIDTESIMVLTADTSVELERRILDAIESTGADLVIMDSHVPGIGDRLRFIRSNSANVVKNSSVSVFVVR</sequence>
<name>A0A851HQS3_9GAMM</name>
<dbReference type="CDD" id="cd00293">
    <property type="entry name" value="USP-like"/>
    <property type="match status" value="1"/>
</dbReference>
<dbReference type="Gene3D" id="3.40.50.620">
    <property type="entry name" value="HUPs"/>
    <property type="match status" value="1"/>
</dbReference>
<dbReference type="InterPro" id="IPR014729">
    <property type="entry name" value="Rossmann-like_a/b/a_fold"/>
</dbReference>
<protein>
    <submittedName>
        <fullName evidence="2">Universal stress protein</fullName>
    </submittedName>
</protein>
<evidence type="ECO:0000313" key="3">
    <source>
        <dbReference type="Proteomes" id="UP000536442"/>
    </source>
</evidence>
<accession>A0A851HQS3</accession>
<dbReference type="EMBL" id="JABEVQ010000003">
    <property type="protein sequence ID" value="NWN91363.1"/>
    <property type="molecule type" value="Genomic_DNA"/>
</dbReference>
<keyword evidence="3" id="KW-1185">Reference proteome</keyword>
<dbReference type="Proteomes" id="UP000536442">
    <property type="component" value="Unassembled WGS sequence"/>
</dbReference>
<dbReference type="Pfam" id="PF00582">
    <property type="entry name" value="Usp"/>
    <property type="match status" value="1"/>
</dbReference>
<proteinExistence type="predicted"/>
<evidence type="ECO:0000259" key="1">
    <source>
        <dbReference type="Pfam" id="PF00582"/>
    </source>
</evidence>